<dbReference type="EMBL" id="BRYA01000940">
    <property type="protein sequence ID" value="GMI36214.1"/>
    <property type="molecule type" value="Genomic_DNA"/>
</dbReference>
<evidence type="ECO:0000256" key="3">
    <source>
        <dbReference type="ARBA" id="ARBA00022490"/>
    </source>
</evidence>
<evidence type="ECO:0000256" key="4">
    <source>
        <dbReference type="ARBA" id="ARBA00023069"/>
    </source>
</evidence>
<evidence type="ECO:0000313" key="8">
    <source>
        <dbReference type="EMBL" id="GMI36214.1"/>
    </source>
</evidence>
<dbReference type="GO" id="GO:0005737">
    <property type="term" value="C:cytoplasm"/>
    <property type="evidence" value="ECO:0007669"/>
    <property type="project" value="UniProtKB-SubCell"/>
</dbReference>
<dbReference type="Gene3D" id="1.20.1520.10">
    <property type="entry name" value="ADP-ribosylation factor-like 2-binding protein, domain"/>
    <property type="match status" value="1"/>
</dbReference>
<dbReference type="OrthoDB" id="198558at2759"/>
<feature type="non-terminal residue" evidence="8">
    <location>
        <position position="1"/>
    </location>
</feature>
<keyword evidence="9" id="KW-1185">Reference proteome</keyword>
<dbReference type="GO" id="GO:0005929">
    <property type="term" value="C:cilium"/>
    <property type="evidence" value="ECO:0007669"/>
    <property type="project" value="UniProtKB-SubCell"/>
</dbReference>
<proteinExistence type="predicted"/>
<keyword evidence="5" id="KW-0966">Cell projection</keyword>
<comment type="caution">
    <text evidence="8">The sequence shown here is derived from an EMBL/GenBank/DDBJ whole genome shotgun (WGS) entry which is preliminary data.</text>
</comment>
<dbReference type="InterPro" id="IPR042541">
    <property type="entry name" value="BART_sf"/>
</dbReference>
<dbReference type="Proteomes" id="UP001165065">
    <property type="component" value="Unassembled WGS sequence"/>
</dbReference>
<evidence type="ECO:0000256" key="1">
    <source>
        <dbReference type="ARBA" id="ARBA00004138"/>
    </source>
</evidence>
<dbReference type="AlphaFoldDB" id="A0A9W7G547"/>
<dbReference type="InterPro" id="IPR023379">
    <property type="entry name" value="BART_dom"/>
</dbReference>
<evidence type="ECO:0000259" key="7">
    <source>
        <dbReference type="Pfam" id="PF11527"/>
    </source>
</evidence>
<evidence type="ECO:0000313" key="9">
    <source>
        <dbReference type="Proteomes" id="UP001165065"/>
    </source>
</evidence>
<protein>
    <recommendedName>
        <fullName evidence="7">BART domain-containing protein</fullName>
    </recommendedName>
</protein>
<feature type="compositionally biased region" description="Acidic residues" evidence="6">
    <location>
        <begin position="141"/>
        <end position="157"/>
    </location>
</feature>
<keyword evidence="4" id="KW-0969">Cilium</keyword>
<dbReference type="Pfam" id="PF11527">
    <property type="entry name" value="ARL2_Bind_BART"/>
    <property type="match status" value="1"/>
</dbReference>
<name>A0A9W7G547_9STRA</name>
<keyword evidence="3" id="KW-0963">Cytoplasm</keyword>
<feature type="domain" description="BART" evidence="7">
    <location>
        <begin position="31"/>
        <end position="133"/>
    </location>
</feature>
<organism evidence="8 9">
    <name type="scientific">Triparma columacea</name>
    <dbReference type="NCBI Taxonomy" id="722753"/>
    <lineage>
        <taxon>Eukaryota</taxon>
        <taxon>Sar</taxon>
        <taxon>Stramenopiles</taxon>
        <taxon>Ochrophyta</taxon>
        <taxon>Bolidophyceae</taxon>
        <taxon>Parmales</taxon>
        <taxon>Triparmaceae</taxon>
        <taxon>Triparma</taxon>
    </lineage>
</organism>
<feature type="region of interest" description="Disordered" evidence="6">
    <location>
        <begin position="139"/>
        <end position="166"/>
    </location>
</feature>
<gene>
    <name evidence="8" type="ORF">TrCOL_g10937</name>
</gene>
<accession>A0A9W7G547</accession>
<comment type="subcellular location">
    <subcellularLocation>
        <location evidence="1">Cell projection</location>
        <location evidence="1">Cilium</location>
    </subcellularLocation>
    <subcellularLocation>
        <location evidence="2">Cytoplasm</location>
    </subcellularLocation>
</comment>
<evidence type="ECO:0000256" key="6">
    <source>
        <dbReference type="SAM" id="MobiDB-lite"/>
    </source>
</evidence>
<evidence type="ECO:0000256" key="2">
    <source>
        <dbReference type="ARBA" id="ARBA00004496"/>
    </source>
</evidence>
<evidence type="ECO:0000256" key="5">
    <source>
        <dbReference type="ARBA" id="ARBA00023273"/>
    </source>
</evidence>
<reference evidence="9" key="1">
    <citation type="journal article" date="2023" name="Commun. Biol.">
        <title>Genome analysis of Parmales, the sister group of diatoms, reveals the evolutionary specialization of diatoms from phago-mixotrophs to photoautotrophs.</title>
        <authorList>
            <person name="Ban H."/>
            <person name="Sato S."/>
            <person name="Yoshikawa S."/>
            <person name="Yamada K."/>
            <person name="Nakamura Y."/>
            <person name="Ichinomiya M."/>
            <person name="Sato N."/>
            <person name="Blanc-Mathieu R."/>
            <person name="Endo H."/>
            <person name="Kuwata A."/>
            <person name="Ogata H."/>
        </authorList>
    </citation>
    <scope>NUCLEOTIDE SEQUENCE [LARGE SCALE GENOMIC DNA]</scope>
</reference>
<sequence length="166" mass="18190">MPREHSSNSTDDAYIVMRLTSHFLEFVAPTLESFKEKHQKTFEGRGGERGVKDEDEEYDLSMTTLYSKFCDIFEGGMEDYLESGAGVPKNHLWRIMKKGVEDSKNGEDTMATILVDLLDAVGSFEGFVNFMVDDGGQGGGLDDDIGLADEKQAEEEGVGGGGWGGE</sequence>